<name>A0ABQ9TCG5_SAGOE</name>
<dbReference type="EMBL" id="JASSZA010000037">
    <property type="protein sequence ID" value="KAK2082416.1"/>
    <property type="molecule type" value="Genomic_DNA"/>
</dbReference>
<proteinExistence type="predicted"/>
<keyword evidence="2" id="KW-1185">Reference proteome</keyword>
<sequence length="70" mass="7877">SGNSSTFAFFCPRLKMRILASKKGLGKCAGGITDGCWVSRAKLVQQLFHYLPGTPRQKWDFGYGLFLQYQ</sequence>
<accession>A0ABQ9TCG5</accession>
<evidence type="ECO:0000313" key="1">
    <source>
        <dbReference type="EMBL" id="KAK2082416.1"/>
    </source>
</evidence>
<gene>
    <name evidence="1" type="ORF">P7K49_039916</name>
</gene>
<dbReference type="Proteomes" id="UP001266305">
    <property type="component" value="Unassembled WGS sequence"/>
</dbReference>
<protein>
    <submittedName>
        <fullName evidence="1">Uncharacterized protein</fullName>
    </submittedName>
</protein>
<comment type="caution">
    <text evidence="1">The sequence shown here is derived from an EMBL/GenBank/DDBJ whole genome shotgun (WGS) entry which is preliminary data.</text>
</comment>
<evidence type="ECO:0000313" key="2">
    <source>
        <dbReference type="Proteomes" id="UP001266305"/>
    </source>
</evidence>
<reference evidence="1 2" key="1">
    <citation type="submission" date="2023-05" db="EMBL/GenBank/DDBJ databases">
        <title>B98-5 Cell Line De Novo Hybrid Assembly: An Optical Mapping Approach.</title>
        <authorList>
            <person name="Kananen K."/>
            <person name="Auerbach J.A."/>
            <person name="Kautto E."/>
            <person name="Blachly J.S."/>
        </authorList>
    </citation>
    <scope>NUCLEOTIDE SEQUENCE [LARGE SCALE GENOMIC DNA]</scope>
    <source>
        <strain evidence="1">B95-8</strain>
        <tissue evidence="1">Cell line</tissue>
    </source>
</reference>
<feature type="non-terminal residue" evidence="1">
    <location>
        <position position="1"/>
    </location>
</feature>
<organism evidence="1 2">
    <name type="scientific">Saguinus oedipus</name>
    <name type="common">Cotton-top tamarin</name>
    <name type="synonym">Oedipomidas oedipus</name>
    <dbReference type="NCBI Taxonomy" id="9490"/>
    <lineage>
        <taxon>Eukaryota</taxon>
        <taxon>Metazoa</taxon>
        <taxon>Chordata</taxon>
        <taxon>Craniata</taxon>
        <taxon>Vertebrata</taxon>
        <taxon>Euteleostomi</taxon>
        <taxon>Mammalia</taxon>
        <taxon>Eutheria</taxon>
        <taxon>Euarchontoglires</taxon>
        <taxon>Primates</taxon>
        <taxon>Haplorrhini</taxon>
        <taxon>Platyrrhini</taxon>
        <taxon>Cebidae</taxon>
        <taxon>Callitrichinae</taxon>
        <taxon>Saguinus</taxon>
    </lineage>
</organism>